<feature type="chain" id="PRO_5008444202" description="Dirigent protein" evidence="4">
    <location>
        <begin position="29"/>
        <end position="400"/>
    </location>
</feature>
<dbReference type="InterPro" id="IPR044859">
    <property type="entry name" value="Allene_oxi_cyc_Dirigent"/>
</dbReference>
<keyword evidence="5" id="KW-1133">Transmembrane helix</keyword>
<comment type="subunit">
    <text evidence="2 4">Homodimer.</text>
</comment>
<comment type="similarity">
    <text evidence="1 4">Belongs to the plant dirigent protein family.</text>
</comment>
<evidence type="ECO:0000256" key="1">
    <source>
        <dbReference type="ARBA" id="ARBA00010746"/>
    </source>
</evidence>
<evidence type="ECO:0000256" key="5">
    <source>
        <dbReference type="SAM" id="Phobius"/>
    </source>
</evidence>
<gene>
    <name evidence="6" type="ORF">ACMD2_05316</name>
</gene>
<name>A0A199UL54_ANACO</name>
<keyword evidence="4" id="KW-0732">Signal</keyword>
<sequence>MASLCSFVCRHHHHHLLLFLFAAAVAVAFTTKVVTADDNMTHLHFYVHDILGGSNPTAIEIVKGPVALSSVPGVNFGNLIAIDDALTEGPELSSKPVGRAQGFYMSTAFQEASLLVSVNFVLAADGPYNGSVVSVQGRDPIAAPVRELSVVGGTGQFRMARGYVLWKTYDGNATNGDGVLELDVYVTTDSERRMLSTGNTILELDAYFTTNSSLLFPTIWLLYIPFLCYHHFLLLAVAVLFTTNVVVAHDTTHLNFYMHDILGGPNPTAVAIVKGPVALPSVSGANFGDLIAIDDALTEGPELSSRPVGRAQGFYMSIAFQEGSLVMSVNFVLAHDGPYNGSVVSVQGRDPFAAPVRELSVVGGTGHFRMARGYVLWKTYGFNTANSGAILELDVYVTTK</sequence>
<dbReference type="EMBL" id="LSRQ01006777">
    <property type="protein sequence ID" value="OAY65622.1"/>
    <property type="molecule type" value="Genomic_DNA"/>
</dbReference>
<accession>A0A199UL54</accession>
<keyword evidence="5" id="KW-0812">Transmembrane</keyword>
<keyword evidence="3 4" id="KW-0964">Secreted</keyword>
<comment type="subcellular location">
    <subcellularLocation>
        <location evidence="4">Secreted</location>
        <location evidence="4">Extracellular space</location>
        <location evidence="4">Apoplast</location>
    </subcellularLocation>
</comment>
<dbReference type="GO" id="GO:0009699">
    <property type="term" value="P:phenylpropanoid biosynthetic process"/>
    <property type="evidence" value="ECO:0007669"/>
    <property type="project" value="UniProtKB-ARBA"/>
</dbReference>
<dbReference type="Pfam" id="PF03018">
    <property type="entry name" value="Dirigent"/>
    <property type="match status" value="2"/>
</dbReference>
<keyword evidence="4" id="KW-0052">Apoplast</keyword>
<dbReference type="InterPro" id="IPR004265">
    <property type="entry name" value="Dirigent"/>
</dbReference>
<feature type="transmembrane region" description="Helical" evidence="5">
    <location>
        <begin position="220"/>
        <end position="248"/>
    </location>
</feature>
<dbReference type="Gene3D" id="2.40.480.10">
    <property type="entry name" value="Allene oxide cyclase-like"/>
    <property type="match status" value="2"/>
</dbReference>
<reference evidence="6 7" key="1">
    <citation type="journal article" date="2016" name="DNA Res.">
        <title>The draft genome of MD-2 pineapple using hybrid error correction of long reads.</title>
        <authorList>
            <person name="Redwan R.M."/>
            <person name="Saidin A."/>
            <person name="Kumar S.V."/>
        </authorList>
    </citation>
    <scope>NUCLEOTIDE SEQUENCE [LARGE SCALE GENOMIC DNA]</scope>
    <source>
        <strain evidence="7">cv. MD2</strain>
        <tissue evidence="6">Leaf</tissue>
    </source>
</reference>
<dbReference type="AlphaFoldDB" id="A0A199UL54"/>
<proteinExistence type="inferred from homology"/>
<feature type="signal peptide" evidence="4">
    <location>
        <begin position="1"/>
        <end position="28"/>
    </location>
</feature>
<evidence type="ECO:0000313" key="7">
    <source>
        <dbReference type="Proteomes" id="UP000092600"/>
    </source>
</evidence>
<dbReference type="GO" id="GO:0048046">
    <property type="term" value="C:apoplast"/>
    <property type="evidence" value="ECO:0007669"/>
    <property type="project" value="UniProtKB-SubCell"/>
</dbReference>
<dbReference type="PANTHER" id="PTHR21495">
    <property type="entry name" value="NUCLEOPORIN-RELATED"/>
    <property type="match status" value="1"/>
</dbReference>
<keyword evidence="5" id="KW-0472">Membrane</keyword>
<organism evidence="6 7">
    <name type="scientific">Ananas comosus</name>
    <name type="common">Pineapple</name>
    <name type="synonym">Ananas ananas</name>
    <dbReference type="NCBI Taxonomy" id="4615"/>
    <lineage>
        <taxon>Eukaryota</taxon>
        <taxon>Viridiplantae</taxon>
        <taxon>Streptophyta</taxon>
        <taxon>Embryophyta</taxon>
        <taxon>Tracheophyta</taxon>
        <taxon>Spermatophyta</taxon>
        <taxon>Magnoliopsida</taxon>
        <taxon>Liliopsida</taxon>
        <taxon>Poales</taxon>
        <taxon>Bromeliaceae</taxon>
        <taxon>Bromelioideae</taxon>
        <taxon>Ananas</taxon>
    </lineage>
</organism>
<evidence type="ECO:0000256" key="3">
    <source>
        <dbReference type="ARBA" id="ARBA00022525"/>
    </source>
</evidence>
<evidence type="ECO:0000256" key="4">
    <source>
        <dbReference type="RuleBase" id="RU363099"/>
    </source>
</evidence>
<protein>
    <recommendedName>
        <fullName evidence="4">Dirigent protein</fullName>
    </recommendedName>
</protein>
<dbReference type="Proteomes" id="UP000092600">
    <property type="component" value="Unassembled WGS sequence"/>
</dbReference>
<evidence type="ECO:0000313" key="6">
    <source>
        <dbReference type="EMBL" id="OAY65622.1"/>
    </source>
</evidence>
<comment type="caution">
    <text evidence="6">The sequence shown here is derived from an EMBL/GenBank/DDBJ whole genome shotgun (WGS) entry which is preliminary data.</text>
</comment>
<comment type="function">
    <text evidence="4">Dirigent proteins impart stereoselectivity on the phenoxy radical-coupling reaction, yielding optically active lignans from two molecules of coniferyl alcohol in the biosynthesis of lignans, flavonolignans, and alkaloids and thus plays a central role in plant secondary metabolism.</text>
</comment>
<evidence type="ECO:0000256" key="2">
    <source>
        <dbReference type="ARBA" id="ARBA00011738"/>
    </source>
</evidence>